<dbReference type="InterPro" id="IPR000488">
    <property type="entry name" value="Death_dom"/>
</dbReference>
<sequence length="273" mass="31021">MDPFLVLLHSVSAGLSSSELTELKFLCQSRVGKRKLERVQSGLDLFSVLLEQNEMSPENTVLLREMLVSLRRQDLLRRLEDFEAGAAGGAAPEEREITRKERTLFTSPVQWKYTRSVTADLRAAFDIICDNVGKDWRKLARHLRVSDAKIEAIEEKYPRNLAEQATEAASVRERCPHRAEAGNRRTWAVWSPRHQAGLSFPSPHLLGDSLDTGNDFVSARVVSWDRPSVWGDDKVPEMAGMMVDNIVSEDGEFYVVYYFTTIFKIILHVKLTI</sequence>
<dbReference type="GO" id="GO:0005123">
    <property type="term" value="F:death receptor binding"/>
    <property type="evidence" value="ECO:0007669"/>
    <property type="project" value="TreeGrafter"/>
</dbReference>
<dbReference type="SMART" id="SM00031">
    <property type="entry name" value="DED"/>
    <property type="match status" value="1"/>
</dbReference>
<dbReference type="CTD" id="8772"/>
<evidence type="ECO:0000313" key="4">
    <source>
        <dbReference type="RefSeq" id="XP_036717420.1"/>
    </source>
</evidence>
<dbReference type="GeneID" id="118899681"/>
<dbReference type="PANTHER" id="PTHR15077:SF10">
    <property type="entry name" value="FAS-ASSOCIATED DEATH DOMAIN PROTEIN"/>
    <property type="match status" value="1"/>
</dbReference>
<dbReference type="FunFam" id="1.10.533.10:FF:000062">
    <property type="entry name" value="Fas-associated via death domain"/>
    <property type="match status" value="1"/>
</dbReference>
<proteinExistence type="predicted"/>
<dbReference type="Gene3D" id="1.10.533.10">
    <property type="entry name" value="Death Domain, Fas"/>
    <property type="match status" value="2"/>
</dbReference>
<evidence type="ECO:0000313" key="3">
    <source>
        <dbReference type="Proteomes" id="UP000694857"/>
    </source>
</evidence>
<evidence type="ECO:0000259" key="2">
    <source>
        <dbReference type="PROSITE" id="PS50168"/>
    </source>
</evidence>
<feature type="domain" description="DED" evidence="2">
    <location>
        <begin position="3"/>
        <end position="81"/>
    </location>
</feature>
<dbReference type="Pfam" id="PF00531">
    <property type="entry name" value="Death"/>
    <property type="match status" value="1"/>
</dbReference>
<dbReference type="KEGG" id="bmus:118899681"/>
<name>A0A8B8YDB9_BALMU</name>
<dbReference type="InterPro" id="IPR011029">
    <property type="entry name" value="DEATH-like_dom_sf"/>
</dbReference>
<dbReference type="Proteomes" id="UP000694857">
    <property type="component" value="Chromosome 8"/>
</dbReference>
<dbReference type="GO" id="GO:0097191">
    <property type="term" value="P:extrinsic apoptotic signaling pathway"/>
    <property type="evidence" value="ECO:0007669"/>
    <property type="project" value="TreeGrafter"/>
</dbReference>
<dbReference type="InterPro" id="IPR001875">
    <property type="entry name" value="DED_dom"/>
</dbReference>
<keyword evidence="3" id="KW-1185">Reference proteome</keyword>
<dbReference type="PROSITE" id="PS50017">
    <property type="entry name" value="DEATH_DOMAIN"/>
    <property type="match status" value="1"/>
</dbReference>
<dbReference type="SUPFAM" id="SSF47986">
    <property type="entry name" value="DEATH domain"/>
    <property type="match status" value="1"/>
</dbReference>
<feature type="domain" description="Death" evidence="1">
    <location>
        <begin position="121"/>
        <end position="167"/>
    </location>
</feature>
<evidence type="ECO:0000259" key="1">
    <source>
        <dbReference type="PROSITE" id="PS50017"/>
    </source>
</evidence>
<accession>A0A8B8YDB9</accession>
<dbReference type="AlphaFoldDB" id="A0A8B8YDB9"/>
<dbReference type="GO" id="GO:0042981">
    <property type="term" value="P:regulation of apoptotic process"/>
    <property type="evidence" value="ECO:0007669"/>
    <property type="project" value="InterPro"/>
</dbReference>
<dbReference type="GO" id="GO:0045089">
    <property type="term" value="P:positive regulation of innate immune response"/>
    <property type="evidence" value="ECO:0007669"/>
    <property type="project" value="TreeGrafter"/>
</dbReference>
<organism evidence="3 4">
    <name type="scientific">Balaenoptera musculus</name>
    <name type="common">Blue whale</name>
    <dbReference type="NCBI Taxonomy" id="9771"/>
    <lineage>
        <taxon>Eukaryota</taxon>
        <taxon>Metazoa</taxon>
        <taxon>Chordata</taxon>
        <taxon>Craniata</taxon>
        <taxon>Vertebrata</taxon>
        <taxon>Euteleostomi</taxon>
        <taxon>Mammalia</taxon>
        <taxon>Eutheria</taxon>
        <taxon>Laurasiatheria</taxon>
        <taxon>Artiodactyla</taxon>
        <taxon>Whippomorpha</taxon>
        <taxon>Cetacea</taxon>
        <taxon>Mysticeti</taxon>
        <taxon>Balaenopteridae</taxon>
        <taxon>Balaenoptera</taxon>
    </lineage>
</organism>
<dbReference type="PANTHER" id="PTHR15077">
    <property type="entry name" value="FAS-ASSOCIATING DEATH DOMAIN-CONTAINING PROTEIN FADD"/>
    <property type="match status" value="1"/>
</dbReference>
<dbReference type="RefSeq" id="XP_036717420.1">
    <property type="nucleotide sequence ID" value="XM_036861525.1"/>
</dbReference>
<dbReference type="CDD" id="cd08336">
    <property type="entry name" value="DED_FADD"/>
    <property type="match status" value="1"/>
</dbReference>
<gene>
    <name evidence="4" type="primary">FADD</name>
</gene>
<dbReference type="OrthoDB" id="9684429at2759"/>
<dbReference type="InterPro" id="IPR016729">
    <property type="entry name" value="FADD"/>
</dbReference>
<reference evidence="4" key="1">
    <citation type="submission" date="2025-08" db="UniProtKB">
        <authorList>
            <consortium name="RefSeq"/>
        </authorList>
    </citation>
    <scope>IDENTIFICATION</scope>
    <source>
        <tissue evidence="4">Epidermis and Blubber</tissue>
    </source>
</reference>
<dbReference type="Pfam" id="PF01335">
    <property type="entry name" value="DED"/>
    <property type="match status" value="1"/>
</dbReference>
<dbReference type="PROSITE" id="PS50168">
    <property type="entry name" value="DED"/>
    <property type="match status" value="1"/>
</dbReference>
<dbReference type="GO" id="GO:0031265">
    <property type="term" value="C:CD95 death-inducing signaling complex"/>
    <property type="evidence" value="ECO:0007669"/>
    <property type="project" value="TreeGrafter"/>
</dbReference>
<dbReference type="GO" id="GO:0089720">
    <property type="term" value="F:caspase binding"/>
    <property type="evidence" value="ECO:0007669"/>
    <property type="project" value="TreeGrafter"/>
</dbReference>
<protein>
    <submittedName>
        <fullName evidence="4">FAS-associated death domain protein isoform X1</fullName>
    </submittedName>
</protein>